<keyword evidence="4" id="KW-1185">Reference proteome</keyword>
<proteinExistence type="predicted"/>
<feature type="signal peptide" evidence="2">
    <location>
        <begin position="1"/>
        <end position="23"/>
    </location>
</feature>
<feature type="compositionally biased region" description="Low complexity" evidence="1">
    <location>
        <begin position="29"/>
        <end position="52"/>
    </location>
</feature>
<dbReference type="Pfam" id="PF03640">
    <property type="entry name" value="Lipoprotein_15"/>
    <property type="match status" value="2"/>
</dbReference>
<dbReference type="PROSITE" id="PS51257">
    <property type="entry name" value="PROKAR_LIPOPROTEIN"/>
    <property type="match status" value="1"/>
</dbReference>
<reference evidence="3 4" key="1">
    <citation type="submission" date="2020-04" db="EMBL/GenBank/DDBJ databases">
        <authorList>
            <person name="Klaysubun C."/>
            <person name="Duangmal K."/>
            <person name="Lipun K."/>
        </authorList>
    </citation>
    <scope>NUCLEOTIDE SEQUENCE [LARGE SCALE GENOMIC DNA]</scope>
    <source>
        <strain evidence="3 4">JCM 11839</strain>
    </source>
</reference>
<protein>
    <recommendedName>
        <fullName evidence="5">Lipoprotein with Yx(FWY)xxD motif</fullName>
    </recommendedName>
</protein>
<dbReference type="InterPro" id="IPR005297">
    <property type="entry name" value="Lipoprotein_repeat"/>
</dbReference>
<dbReference type="Proteomes" id="UP001296706">
    <property type="component" value="Unassembled WGS sequence"/>
</dbReference>
<dbReference type="RefSeq" id="WP_169399704.1">
    <property type="nucleotide sequence ID" value="NZ_BAAAJH010000005.1"/>
</dbReference>
<feature type="compositionally biased region" description="Low complexity" evidence="1">
    <location>
        <begin position="59"/>
        <end position="68"/>
    </location>
</feature>
<evidence type="ECO:0008006" key="5">
    <source>
        <dbReference type="Google" id="ProtNLM"/>
    </source>
</evidence>
<organism evidence="3 4">
    <name type="scientific">Pseudonocardia xinjiangensis</name>
    <dbReference type="NCBI Taxonomy" id="75289"/>
    <lineage>
        <taxon>Bacteria</taxon>
        <taxon>Bacillati</taxon>
        <taxon>Actinomycetota</taxon>
        <taxon>Actinomycetes</taxon>
        <taxon>Pseudonocardiales</taxon>
        <taxon>Pseudonocardiaceae</taxon>
        <taxon>Pseudonocardia</taxon>
    </lineage>
</organism>
<feature type="chain" id="PRO_5045618196" description="Lipoprotein with Yx(FWY)xxD motif" evidence="2">
    <location>
        <begin position="24"/>
        <end position="197"/>
    </location>
</feature>
<dbReference type="EMBL" id="JAAXKY010000163">
    <property type="protein sequence ID" value="NMH81673.1"/>
    <property type="molecule type" value="Genomic_DNA"/>
</dbReference>
<evidence type="ECO:0000256" key="2">
    <source>
        <dbReference type="SAM" id="SignalP"/>
    </source>
</evidence>
<accession>A0ABX1RMR9</accession>
<evidence type="ECO:0000313" key="4">
    <source>
        <dbReference type="Proteomes" id="UP001296706"/>
    </source>
</evidence>
<name>A0ABX1RMR9_9PSEU</name>
<evidence type="ECO:0000256" key="1">
    <source>
        <dbReference type="SAM" id="MobiDB-lite"/>
    </source>
</evidence>
<dbReference type="PANTHER" id="PTHR39335:SF1">
    <property type="entry name" value="BLL4220 PROTEIN"/>
    <property type="match status" value="1"/>
</dbReference>
<feature type="region of interest" description="Disordered" evidence="1">
    <location>
        <begin position="29"/>
        <end position="68"/>
    </location>
</feature>
<gene>
    <name evidence="3" type="ORF">HF577_31870</name>
</gene>
<dbReference type="PANTHER" id="PTHR39335">
    <property type="entry name" value="BLL4220 PROTEIN"/>
    <property type="match status" value="1"/>
</dbReference>
<sequence>MRIKLGLLTLSAVALTACSAAQAPAPAAVAPAPAQAPQAQSDQGQGTSSSGDNSGGGSQAAASLGQRSSEGGYWPASLQLGQNNSLGKVVLDGQGFTLYRFDKDTAHPSASNCTGSCLAKWPPVLTNNKIQIQNLDPSALGAVTRPDGTQQVTVGGWPVYRYINDVVPGQVTGQGVGGTWFAIAPDGSKAGGGKSVK</sequence>
<keyword evidence="2" id="KW-0732">Signal</keyword>
<evidence type="ECO:0000313" key="3">
    <source>
        <dbReference type="EMBL" id="NMH81673.1"/>
    </source>
</evidence>
<comment type="caution">
    <text evidence="3">The sequence shown here is derived from an EMBL/GenBank/DDBJ whole genome shotgun (WGS) entry which is preliminary data.</text>
</comment>